<accession>A0A3T0S1I3</accession>
<gene>
    <name evidence="3" type="ORF">C0Z10_11500</name>
</gene>
<dbReference type="Proteomes" id="UP000285875">
    <property type="component" value="Chromosome"/>
</dbReference>
<evidence type="ECO:0000313" key="3">
    <source>
        <dbReference type="EMBL" id="AZZ40266.1"/>
    </source>
</evidence>
<sequence length="121" mass="13093">MLRHVHPRCVALGPGALANLPRLICALTGGDAAERAEHAELTESTEPVRTILVSDEHWRCGEGPVRFDSMYEGETYDDRCSPSDWGPVAVVSGPGGATPRTRRRPAGGRTAMAPISQRMDR</sequence>
<dbReference type="Gene3D" id="2.60.120.260">
    <property type="entry name" value="Galactose-binding domain-like"/>
    <property type="match status" value="1"/>
</dbReference>
<evidence type="ECO:0000256" key="1">
    <source>
        <dbReference type="SAM" id="MobiDB-lite"/>
    </source>
</evidence>
<dbReference type="KEGG" id="aji:C0Z10_11500"/>
<dbReference type="AlphaFoldDB" id="A0A3T0S1I3"/>
<evidence type="ECO:0000259" key="2">
    <source>
        <dbReference type="Pfam" id="PF08531"/>
    </source>
</evidence>
<protein>
    <recommendedName>
        <fullName evidence="2">Bacterial alpha-L-rhamnosidase N-terminal domain-containing protein</fullName>
    </recommendedName>
</protein>
<proteinExistence type="predicted"/>
<name>A0A3T0S1I3_9ACTN</name>
<organism evidence="3 4">
    <name type="scientific">Acidipropionibacterium jensenii</name>
    <dbReference type="NCBI Taxonomy" id="1749"/>
    <lineage>
        <taxon>Bacteria</taxon>
        <taxon>Bacillati</taxon>
        <taxon>Actinomycetota</taxon>
        <taxon>Actinomycetes</taxon>
        <taxon>Propionibacteriales</taxon>
        <taxon>Propionibacteriaceae</taxon>
        <taxon>Acidipropionibacterium</taxon>
    </lineage>
</organism>
<feature type="domain" description="Bacterial alpha-L-rhamnosidase N-terminal" evidence="2">
    <location>
        <begin position="46"/>
        <end position="86"/>
    </location>
</feature>
<feature type="region of interest" description="Disordered" evidence="1">
    <location>
        <begin position="82"/>
        <end position="121"/>
    </location>
</feature>
<evidence type="ECO:0000313" key="4">
    <source>
        <dbReference type="Proteomes" id="UP000285875"/>
    </source>
</evidence>
<dbReference type="Pfam" id="PF08531">
    <property type="entry name" value="Bac_rhamnosid_N"/>
    <property type="match status" value="1"/>
</dbReference>
<dbReference type="InterPro" id="IPR013737">
    <property type="entry name" value="Bac_rhamnosid_N"/>
</dbReference>
<dbReference type="EMBL" id="CP025570">
    <property type="protein sequence ID" value="AZZ40266.1"/>
    <property type="molecule type" value="Genomic_DNA"/>
</dbReference>
<reference evidence="4" key="1">
    <citation type="submission" date="2017-12" db="EMBL/GenBank/DDBJ databases">
        <title>Whole genome sequencing of Acidipropionibacterium jensenii strains JS279 and JS280.</title>
        <authorList>
            <person name="Deptula P."/>
            <person name="Laine P."/>
            <person name="Smolander O.-P."/>
            <person name="Paulin L."/>
            <person name="Auvinen P."/>
            <person name="Varmanen P."/>
        </authorList>
    </citation>
    <scope>NUCLEOTIDE SEQUENCE [LARGE SCALE GENOMIC DNA]</scope>
    <source>
        <strain evidence="4">JS280</strain>
    </source>
</reference>